<dbReference type="GO" id="GO:0005524">
    <property type="term" value="F:ATP binding"/>
    <property type="evidence" value="ECO:0007669"/>
    <property type="project" value="UniProtKB-UniRule"/>
</dbReference>
<dbReference type="PANTHER" id="PTHR11547:SF38">
    <property type="entry name" value="ARGININE KINASE 1-RELATED"/>
    <property type="match status" value="1"/>
</dbReference>
<dbReference type="InterPro" id="IPR000749">
    <property type="entry name" value="ATP-guanido_PTrfase"/>
</dbReference>
<keyword evidence="4 7" id="KW-0418">Kinase</keyword>
<keyword evidence="2 7" id="KW-0808">Transferase</keyword>
<comment type="caution">
    <text evidence="7">Lacks conserved residue(s) required for the propagation of feature annotation.</text>
</comment>
<dbReference type="Proteomes" id="UP000095280">
    <property type="component" value="Unplaced"/>
</dbReference>
<evidence type="ECO:0000256" key="4">
    <source>
        <dbReference type="ARBA" id="ARBA00022777"/>
    </source>
</evidence>
<dbReference type="Gene3D" id="3.30.590.10">
    <property type="entry name" value="Glutamine synthetase/guanido kinase, catalytic domain"/>
    <property type="match status" value="2"/>
</dbReference>
<evidence type="ECO:0000256" key="5">
    <source>
        <dbReference type="ARBA" id="ARBA00022840"/>
    </source>
</evidence>
<sequence length="596" mass="66243">RTWDSGVWRRDAPDGGGTPGFPVTSFDAIATSKEIIEEYHGGVQAHRPAPAVHAGRRQRFGDVTRRESTWCPQETQESMRQSHDGRAEGHVHPADRHDEGGGQQQLIDDHFLLQGGDRFPAERRTRAATGPTGRASSTTTGKTFLVWVGRGEDHMRIISMQKGAASGGSVCRGCWRGGQEAPASGWPTRFQLQCTVRGSAASTRGVGGLYDISNKRKAHGPDGVRGRGKMYRAHRRAHQMRSAGGGRSTLEVVKYSRGRVRQAAGQRLVHSLLKKHLTKEWRLCLCRPTENILGQWAVVPMAGVENLDSGVGVYARTRRRTPVFADLFDPIIEEYTAAFKRTDRTPPCTLGDASEFGDVDPEGKYVVSTRIRLRQVAEKVPGHYKEMEDLVSGTLKGMTGELKGTFYPADRDDEGVQQQLIDDHFLFKEGDRFLQKANACRYWPTGRASSTTTARRSWCEEDHMRIISMQKGGSIREGVRQAGEGGVKRDREAMEFSHDDRLGFLTFCRRTWAPRSAPRCTSSCRGCRREARRPCSGWPTGSSCRCAVRRRALGGGGGLYDISNKERMGLTEFEAVGKMYRGIGELIKMEKELEAK</sequence>
<dbReference type="PROSITE" id="PS51510">
    <property type="entry name" value="PHOSPHAGEN_KINASE_C"/>
    <property type="match status" value="1"/>
</dbReference>
<dbReference type="AlphaFoldDB" id="A0A1I8FNG2"/>
<feature type="compositionally biased region" description="Basic and acidic residues" evidence="8">
    <location>
        <begin position="1"/>
        <end position="13"/>
    </location>
</feature>
<feature type="compositionally biased region" description="Basic and acidic residues" evidence="8">
    <location>
        <begin position="80"/>
        <end position="100"/>
    </location>
</feature>
<dbReference type="InterPro" id="IPR022413">
    <property type="entry name" value="ATP-guanido_PTrfase_N"/>
</dbReference>
<name>A0A1I8FNG2_9PLAT</name>
<dbReference type="SUPFAM" id="SSF55931">
    <property type="entry name" value="Glutamine synthetase/guanido kinase"/>
    <property type="match status" value="3"/>
</dbReference>
<dbReference type="WBParaSite" id="maker-unitig_41030-snap-gene-0.1-mRNA-1">
    <property type="protein sequence ID" value="maker-unitig_41030-snap-gene-0.1-mRNA-1"/>
    <property type="gene ID" value="maker-unitig_41030-snap-gene-0.1"/>
</dbReference>
<evidence type="ECO:0000256" key="3">
    <source>
        <dbReference type="ARBA" id="ARBA00022741"/>
    </source>
</evidence>
<feature type="domain" description="Phosphagen kinase N-terminal" evidence="9">
    <location>
        <begin position="252"/>
        <end position="337"/>
    </location>
</feature>
<feature type="region of interest" description="Disordered" evidence="8">
    <location>
        <begin position="63"/>
        <end position="102"/>
    </location>
</feature>
<feature type="domain" description="Phosphagen kinase C-terminal" evidence="10">
    <location>
        <begin position="365"/>
        <end position="508"/>
    </location>
</feature>
<dbReference type="Gene3D" id="1.10.135.10">
    <property type="entry name" value="ATP:guanido phosphotransferase, N-terminal domain"/>
    <property type="match status" value="1"/>
</dbReference>
<feature type="binding site" evidence="7">
    <location>
        <begin position="368"/>
        <end position="372"/>
    </location>
    <ligand>
        <name>ATP</name>
        <dbReference type="ChEBI" id="CHEBI:30616"/>
    </ligand>
</feature>
<evidence type="ECO:0000256" key="2">
    <source>
        <dbReference type="ARBA" id="ARBA00022679"/>
    </source>
</evidence>
<dbReference type="GO" id="GO:0046314">
    <property type="term" value="P:phosphocreatine biosynthetic process"/>
    <property type="evidence" value="ECO:0007669"/>
    <property type="project" value="InterPro"/>
</dbReference>
<dbReference type="PANTHER" id="PTHR11547">
    <property type="entry name" value="ARGININE OR CREATINE KINASE"/>
    <property type="match status" value="1"/>
</dbReference>
<evidence type="ECO:0000259" key="10">
    <source>
        <dbReference type="PROSITE" id="PS51510"/>
    </source>
</evidence>
<feature type="binding site" evidence="7">
    <location>
        <position position="424"/>
    </location>
    <ligand>
        <name>ATP</name>
        <dbReference type="ChEBI" id="CHEBI:30616"/>
    </ligand>
</feature>
<evidence type="ECO:0000256" key="1">
    <source>
        <dbReference type="ARBA" id="ARBA00006798"/>
    </source>
</evidence>
<dbReference type="PROSITE" id="PS51509">
    <property type="entry name" value="PHOSPHAGEN_KINASE_N"/>
    <property type="match status" value="1"/>
</dbReference>
<feature type="binding site" evidence="7">
    <location>
        <position position="465"/>
    </location>
    <ligand>
        <name>ATP</name>
        <dbReference type="ChEBI" id="CHEBI:30616"/>
    </ligand>
</feature>
<comment type="similarity">
    <text evidence="1 6">Belongs to the ATP:guanido phosphotransferase family.</text>
</comment>
<evidence type="ECO:0000256" key="7">
    <source>
        <dbReference type="PROSITE-ProRule" id="PRU00843"/>
    </source>
</evidence>
<keyword evidence="3 7" id="KW-0547">Nucleotide-binding</keyword>
<accession>A0A1I8FNG2</accession>
<evidence type="ECO:0000313" key="11">
    <source>
        <dbReference type="Proteomes" id="UP000095280"/>
    </source>
</evidence>
<dbReference type="InterPro" id="IPR014746">
    <property type="entry name" value="Gln_synth/guanido_kin_cat_dom"/>
</dbReference>
<keyword evidence="5 7" id="KW-0067">ATP-binding</keyword>
<dbReference type="SUPFAM" id="SSF48034">
    <property type="entry name" value="Guanido kinase N-terminal domain"/>
    <property type="match status" value="1"/>
</dbReference>
<feature type="region of interest" description="Disordered" evidence="8">
    <location>
        <begin position="1"/>
        <end position="21"/>
    </location>
</feature>
<evidence type="ECO:0000259" key="9">
    <source>
        <dbReference type="PROSITE" id="PS51509"/>
    </source>
</evidence>
<dbReference type="InterPro" id="IPR036802">
    <property type="entry name" value="ATP-guanido_PTrfase_N_sf"/>
</dbReference>
<keyword evidence="11" id="KW-1185">Reference proteome</keyword>
<dbReference type="GO" id="GO:0005615">
    <property type="term" value="C:extracellular space"/>
    <property type="evidence" value="ECO:0007669"/>
    <property type="project" value="TreeGrafter"/>
</dbReference>
<evidence type="ECO:0000256" key="6">
    <source>
        <dbReference type="PROSITE-ProRule" id="PRU00842"/>
    </source>
</evidence>
<dbReference type="GO" id="GO:0004111">
    <property type="term" value="F:creatine kinase activity"/>
    <property type="evidence" value="ECO:0007669"/>
    <property type="project" value="InterPro"/>
</dbReference>
<dbReference type="InterPro" id="IPR022414">
    <property type="entry name" value="ATP-guanido_PTrfase_cat"/>
</dbReference>
<feature type="compositionally biased region" description="Polar residues" evidence="8">
    <location>
        <begin position="70"/>
        <end position="79"/>
    </location>
</feature>
<dbReference type="Pfam" id="PF00217">
    <property type="entry name" value="ATP-gua_Ptrans"/>
    <property type="match status" value="3"/>
</dbReference>
<reference evidence="12" key="1">
    <citation type="submission" date="2016-11" db="UniProtKB">
        <authorList>
            <consortium name="WormBaseParasite"/>
        </authorList>
    </citation>
    <scope>IDENTIFICATION</scope>
</reference>
<dbReference type="Pfam" id="PF02807">
    <property type="entry name" value="ATP-gua_PtransN"/>
    <property type="match status" value="1"/>
</dbReference>
<organism evidence="11 12">
    <name type="scientific">Macrostomum lignano</name>
    <dbReference type="NCBI Taxonomy" id="282301"/>
    <lineage>
        <taxon>Eukaryota</taxon>
        <taxon>Metazoa</taxon>
        <taxon>Spiralia</taxon>
        <taxon>Lophotrochozoa</taxon>
        <taxon>Platyhelminthes</taxon>
        <taxon>Rhabditophora</taxon>
        <taxon>Macrostomorpha</taxon>
        <taxon>Macrostomida</taxon>
        <taxon>Macrostomidae</taxon>
        <taxon>Macrostomum</taxon>
    </lineage>
</organism>
<evidence type="ECO:0000256" key="8">
    <source>
        <dbReference type="SAM" id="MobiDB-lite"/>
    </source>
</evidence>
<protein>
    <submittedName>
        <fullName evidence="12">Arginine kinase</fullName>
    </submittedName>
</protein>
<proteinExistence type="inferred from homology"/>
<evidence type="ECO:0000313" key="12">
    <source>
        <dbReference type="WBParaSite" id="maker-unitig_41030-snap-gene-0.1-mRNA-1"/>
    </source>
</evidence>